<comment type="function">
    <text evidence="7">Responsible for the coupling of flagellin expression to flagellar assembly by preventing expression of the flagellin genes when a component of the middle class of proteins is defective. It negatively regulates flagellar genes by inhibiting the activity of FliA by directly binding to FliA.</text>
</comment>
<dbReference type="OrthoDB" id="5298032at2"/>
<protein>
    <recommendedName>
        <fullName evidence="2">Negative regulator of flagellin synthesis</fullName>
    </recommendedName>
    <alternativeName>
        <fullName evidence="8">Anti-sigma-28 factor</fullName>
    </alternativeName>
</protein>
<dbReference type="InterPro" id="IPR035890">
    <property type="entry name" value="Anti-sigma-28_factor_FlgM_sf"/>
</dbReference>
<feature type="compositionally biased region" description="Low complexity" evidence="9">
    <location>
        <begin position="20"/>
        <end position="35"/>
    </location>
</feature>
<evidence type="ECO:0000313" key="12">
    <source>
        <dbReference type="Proteomes" id="UP000294593"/>
    </source>
</evidence>
<keyword evidence="5" id="KW-0805">Transcription regulation</keyword>
<dbReference type="RefSeq" id="WP_133608321.1">
    <property type="nucleotide sequence ID" value="NZ_JBASTO010000342.1"/>
</dbReference>
<organism evidence="11 12">
    <name type="scientific">Aquabacterium commune</name>
    <dbReference type="NCBI Taxonomy" id="70586"/>
    <lineage>
        <taxon>Bacteria</taxon>
        <taxon>Pseudomonadati</taxon>
        <taxon>Pseudomonadota</taxon>
        <taxon>Betaproteobacteria</taxon>
        <taxon>Burkholderiales</taxon>
        <taxon>Aquabacterium</taxon>
    </lineage>
</organism>
<proteinExistence type="inferred from homology"/>
<dbReference type="GO" id="GO:0044781">
    <property type="term" value="P:bacterial-type flagellum organization"/>
    <property type="evidence" value="ECO:0007669"/>
    <property type="project" value="UniProtKB-KW"/>
</dbReference>
<dbReference type="InterPro" id="IPR031316">
    <property type="entry name" value="FlgM_C"/>
</dbReference>
<evidence type="ECO:0000256" key="1">
    <source>
        <dbReference type="ARBA" id="ARBA00005322"/>
    </source>
</evidence>
<dbReference type="GO" id="GO:0045892">
    <property type="term" value="P:negative regulation of DNA-templated transcription"/>
    <property type="evidence" value="ECO:0007669"/>
    <property type="project" value="InterPro"/>
</dbReference>
<keyword evidence="6" id="KW-0804">Transcription</keyword>
<dbReference type="Proteomes" id="UP000294593">
    <property type="component" value="Unassembled WGS sequence"/>
</dbReference>
<reference evidence="11 12" key="1">
    <citation type="submission" date="2019-03" db="EMBL/GenBank/DDBJ databases">
        <title>Genomic Encyclopedia of Type Strains, Phase IV (KMG-IV): sequencing the most valuable type-strain genomes for metagenomic binning, comparative biology and taxonomic classification.</title>
        <authorList>
            <person name="Goeker M."/>
        </authorList>
    </citation>
    <scope>NUCLEOTIDE SEQUENCE [LARGE SCALE GENOMIC DNA]</scope>
    <source>
        <strain evidence="11 12">DSM 11901</strain>
    </source>
</reference>
<dbReference type="AlphaFoldDB" id="A0A4R6RC35"/>
<evidence type="ECO:0000256" key="4">
    <source>
        <dbReference type="ARBA" id="ARBA00022795"/>
    </source>
</evidence>
<sequence>MKIGNPLDKALGVSPRTEPASTTNTANKASSTDAAVGQSAKVTLSSASSFMAGNDGVVDAAKVSRVKQAIDDGSYKVKPEVIADKLIANAKELLQGRQR</sequence>
<dbReference type="Pfam" id="PF04316">
    <property type="entry name" value="FlgM"/>
    <property type="match status" value="1"/>
</dbReference>
<evidence type="ECO:0000256" key="5">
    <source>
        <dbReference type="ARBA" id="ARBA00023015"/>
    </source>
</evidence>
<feature type="domain" description="Anti-sigma-28 factor FlgM C-terminal" evidence="10">
    <location>
        <begin position="42"/>
        <end position="87"/>
    </location>
</feature>
<evidence type="ECO:0000256" key="9">
    <source>
        <dbReference type="SAM" id="MobiDB-lite"/>
    </source>
</evidence>
<accession>A0A4R6RC35</accession>
<name>A0A4R6RC35_9BURK</name>
<dbReference type="EMBL" id="SNXW01000004">
    <property type="protein sequence ID" value="TDP83662.1"/>
    <property type="molecule type" value="Genomic_DNA"/>
</dbReference>
<evidence type="ECO:0000256" key="6">
    <source>
        <dbReference type="ARBA" id="ARBA00023163"/>
    </source>
</evidence>
<keyword evidence="4" id="KW-1005">Bacterial flagellum biogenesis</keyword>
<evidence type="ECO:0000256" key="8">
    <source>
        <dbReference type="ARBA" id="ARBA00030117"/>
    </source>
</evidence>
<comment type="caution">
    <text evidence="11">The sequence shown here is derived from an EMBL/GenBank/DDBJ whole genome shotgun (WGS) entry which is preliminary data.</text>
</comment>
<dbReference type="InterPro" id="IPR007412">
    <property type="entry name" value="FlgM"/>
</dbReference>
<gene>
    <name evidence="11" type="ORF">EV672_10440</name>
</gene>
<keyword evidence="12" id="KW-1185">Reference proteome</keyword>
<evidence type="ECO:0000256" key="7">
    <source>
        <dbReference type="ARBA" id="ARBA00024739"/>
    </source>
</evidence>
<evidence type="ECO:0000256" key="2">
    <source>
        <dbReference type="ARBA" id="ARBA00017823"/>
    </source>
</evidence>
<evidence type="ECO:0000313" key="11">
    <source>
        <dbReference type="EMBL" id="TDP83662.1"/>
    </source>
</evidence>
<evidence type="ECO:0000259" key="10">
    <source>
        <dbReference type="Pfam" id="PF04316"/>
    </source>
</evidence>
<dbReference type="SUPFAM" id="SSF101498">
    <property type="entry name" value="Anti-sigma factor FlgM"/>
    <property type="match status" value="1"/>
</dbReference>
<keyword evidence="3" id="KW-0678">Repressor</keyword>
<evidence type="ECO:0000256" key="3">
    <source>
        <dbReference type="ARBA" id="ARBA00022491"/>
    </source>
</evidence>
<comment type="similarity">
    <text evidence="1">Belongs to the FlgM family.</text>
</comment>
<dbReference type="NCBIfam" id="TIGR03824">
    <property type="entry name" value="FlgM_jcvi"/>
    <property type="match status" value="1"/>
</dbReference>
<feature type="region of interest" description="Disordered" evidence="9">
    <location>
        <begin position="1"/>
        <end position="37"/>
    </location>
</feature>